<dbReference type="SUPFAM" id="SSF55785">
    <property type="entry name" value="PYP-like sensor domain (PAS domain)"/>
    <property type="match status" value="2"/>
</dbReference>
<dbReference type="PANTHER" id="PTHR23043">
    <property type="entry name" value="HYPOXIA-INDUCIBLE FACTOR 1 ALPHA"/>
    <property type="match status" value="1"/>
</dbReference>
<evidence type="ECO:0000313" key="9">
    <source>
        <dbReference type="EMBL" id="KAK0141055.1"/>
    </source>
</evidence>
<proteinExistence type="predicted"/>
<evidence type="ECO:0000256" key="3">
    <source>
        <dbReference type="ARBA" id="ARBA00023125"/>
    </source>
</evidence>
<comment type="caution">
    <text evidence="9">The sequence shown here is derived from an EMBL/GenBank/DDBJ whole genome shotgun (WGS) entry which is preliminary data.</text>
</comment>
<feature type="domain" description="PAS" evidence="7">
    <location>
        <begin position="320"/>
        <end position="363"/>
    </location>
</feature>
<dbReference type="GO" id="GO:0000981">
    <property type="term" value="F:DNA-binding transcription factor activity, RNA polymerase II-specific"/>
    <property type="evidence" value="ECO:0007669"/>
    <property type="project" value="TreeGrafter"/>
</dbReference>
<dbReference type="InterPro" id="IPR035965">
    <property type="entry name" value="PAS-like_dom_sf"/>
</dbReference>
<sequence>MPVSNQHRQPGLLRDPVSVLQVEPEAWGSSGVWLYKEGPLGSGTLSPLQPAEGYQLVVKMTIWCDFCKCHLSLPCSLHQCCADRSSSRGACKRSRSTRSTKGASKVRRDHINTEIRSMRALLPVPQEEQQRLSYLHSMSAICTYIRKSVLLQGFPGGQGPGFSPPYETFLPALHGFILVVTTQGKLVYVSENVAEYLGHSMLDVLQGDTAYDMIEHSDINTVKDHLESDNCSSTERSFVCCMHTSKAFRLKHGQCCSMLVRGSFQSASAASVATESVSKGERVFVALCTPTADRWHGTEAAHLAPSFSSFHEPDLSFTRVSGSVFHYLGYTAEEMSSRSWYSLLHPEDLQRTADAHKSLVQTNKGFEVEMVLRLQHKDLSWTWIYTRATNPCGNQSIHCTNYIISESEALYLIKKTNCSAFGPSLAEADLCLPPAAQMPQPQSYSLAKGFKRRRRCDSQCEEPTAKTRRVEGGQGEQDVYHVACVSSSGSPVTMGDSVLLFTPPHSPAPSNCSLQKESLACDFLMDLGGYTDLSPSSPETSPSYYPYLDSGPVTHPSPFRSLRAASPQAFGRGSVSVTGALLADHLVDLSPDYELAGCAAGAQLVPDCLSVPDVLGSPGDCCPLDPEDFALLEQPQGGSTFQPHHVPRGTAASLHTSLLTPSPSPTSLDSFQYNDREHVEISILAQQISSLANSFDLYSTPGPVQSVARLAAEAPPPPCDWPKSSSLSTAAAAAAAALPFKPELVLDDSVIDSILKELDAVEASGPCAGTPPVSHGSQRGHPCEMTLPHQGNHRIAPPTVVDPRPMEQFTVASASMDPFALRLGSHEQNPGLHQLNRYIHRGLQQGEPTSLCCYTATARDESFSVNIVSPREEY</sequence>
<keyword evidence="5" id="KW-0539">Nucleus</keyword>
<dbReference type="InterPro" id="IPR056192">
    <property type="entry name" value="bHLH_NPAS4"/>
</dbReference>
<keyword evidence="4" id="KW-0804">Transcription</keyword>
<dbReference type="Proteomes" id="UP001174136">
    <property type="component" value="Unassembled WGS sequence"/>
</dbReference>
<keyword evidence="10" id="KW-1185">Reference proteome</keyword>
<dbReference type="GO" id="GO:0046983">
    <property type="term" value="F:protein dimerization activity"/>
    <property type="evidence" value="ECO:0007669"/>
    <property type="project" value="InterPro"/>
</dbReference>
<dbReference type="Pfam" id="PF23183">
    <property type="entry name" value="bHLH_NPAS4"/>
    <property type="match status" value="1"/>
</dbReference>
<evidence type="ECO:0000256" key="4">
    <source>
        <dbReference type="ARBA" id="ARBA00023163"/>
    </source>
</evidence>
<dbReference type="PANTHER" id="PTHR23043:SF37">
    <property type="entry name" value="NPAS4 PROTEIN"/>
    <property type="match status" value="1"/>
</dbReference>
<organism evidence="9 10">
    <name type="scientific">Merluccius polli</name>
    <name type="common">Benguela hake</name>
    <name type="synonym">Merluccius cadenati</name>
    <dbReference type="NCBI Taxonomy" id="89951"/>
    <lineage>
        <taxon>Eukaryota</taxon>
        <taxon>Metazoa</taxon>
        <taxon>Chordata</taxon>
        <taxon>Craniata</taxon>
        <taxon>Vertebrata</taxon>
        <taxon>Euteleostomi</taxon>
        <taxon>Actinopterygii</taxon>
        <taxon>Neopterygii</taxon>
        <taxon>Teleostei</taxon>
        <taxon>Neoteleostei</taxon>
        <taxon>Acanthomorphata</taxon>
        <taxon>Zeiogadaria</taxon>
        <taxon>Gadariae</taxon>
        <taxon>Gadiformes</taxon>
        <taxon>Gadoidei</taxon>
        <taxon>Merlucciidae</taxon>
        <taxon>Merluccius</taxon>
    </lineage>
</organism>
<dbReference type="AlphaFoldDB" id="A0AA47MJ51"/>
<dbReference type="Pfam" id="PF08447">
    <property type="entry name" value="PAS_3"/>
    <property type="match status" value="1"/>
</dbReference>
<dbReference type="InterPro" id="IPR013655">
    <property type="entry name" value="PAS_fold_3"/>
</dbReference>
<evidence type="ECO:0000256" key="2">
    <source>
        <dbReference type="ARBA" id="ARBA00023015"/>
    </source>
</evidence>
<dbReference type="GO" id="GO:0000977">
    <property type="term" value="F:RNA polymerase II transcription regulatory region sequence-specific DNA binding"/>
    <property type="evidence" value="ECO:0007669"/>
    <property type="project" value="TreeGrafter"/>
</dbReference>
<evidence type="ECO:0000256" key="5">
    <source>
        <dbReference type="ARBA" id="ARBA00023242"/>
    </source>
</evidence>
<feature type="region of interest" description="Disordered" evidence="6">
    <location>
        <begin position="87"/>
        <end position="106"/>
    </location>
</feature>
<feature type="domain" description="BHLH" evidence="8">
    <location>
        <begin position="95"/>
        <end position="148"/>
    </location>
</feature>
<dbReference type="Pfam" id="PF08446">
    <property type="entry name" value="PAS_2"/>
    <property type="match status" value="1"/>
</dbReference>
<dbReference type="PROSITE" id="PS50888">
    <property type="entry name" value="BHLH"/>
    <property type="match status" value="1"/>
</dbReference>
<reference evidence="9" key="1">
    <citation type="journal article" date="2023" name="Front. Mar. Sci.">
        <title>A new Merluccius polli reference genome to investigate the effects of global change in West African waters.</title>
        <authorList>
            <person name="Mateo J.L."/>
            <person name="Blanco-Fernandez C."/>
            <person name="Garcia-Vazquez E."/>
            <person name="Machado-Schiaffino G."/>
        </authorList>
    </citation>
    <scope>NUCLEOTIDE SEQUENCE</scope>
    <source>
        <strain evidence="9">C29</strain>
        <tissue evidence="9">Fin</tissue>
    </source>
</reference>
<keyword evidence="2" id="KW-0805">Transcription regulation</keyword>
<dbReference type="EMBL" id="JAOPHQ010003986">
    <property type="protein sequence ID" value="KAK0141055.1"/>
    <property type="molecule type" value="Genomic_DNA"/>
</dbReference>
<dbReference type="InterPro" id="IPR000014">
    <property type="entry name" value="PAS"/>
</dbReference>
<feature type="compositionally biased region" description="Basic residues" evidence="6">
    <location>
        <begin position="90"/>
        <end position="106"/>
    </location>
</feature>
<dbReference type="SMART" id="SM00091">
    <property type="entry name" value="PAS"/>
    <property type="match status" value="2"/>
</dbReference>
<protein>
    <submittedName>
        <fullName evidence="9">Neuronal PAS domain-containing protein 4-like</fullName>
    </submittedName>
</protein>
<evidence type="ECO:0000256" key="6">
    <source>
        <dbReference type="SAM" id="MobiDB-lite"/>
    </source>
</evidence>
<accession>A0AA47MJ51</accession>
<dbReference type="GO" id="GO:0005634">
    <property type="term" value="C:nucleus"/>
    <property type="evidence" value="ECO:0007669"/>
    <property type="project" value="UniProtKB-SubCell"/>
</dbReference>
<keyword evidence="3" id="KW-0238">DNA-binding</keyword>
<comment type="subcellular location">
    <subcellularLocation>
        <location evidence="1">Nucleus</location>
    </subcellularLocation>
</comment>
<dbReference type="InterPro" id="IPR011598">
    <property type="entry name" value="bHLH_dom"/>
</dbReference>
<evidence type="ECO:0000259" key="8">
    <source>
        <dbReference type="PROSITE" id="PS50888"/>
    </source>
</evidence>
<feature type="domain" description="PAS" evidence="7">
    <location>
        <begin position="166"/>
        <end position="227"/>
    </location>
</feature>
<name>A0AA47MJ51_MERPO</name>
<gene>
    <name evidence="9" type="primary">npas4l</name>
    <name evidence="9" type="ORF">N1851_021937</name>
</gene>
<evidence type="ECO:0000313" key="10">
    <source>
        <dbReference type="Proteomes" id="UP001174136"/>
    </source>
</evidence>
<evidence type="ECO:0000256" key="1">
    <source>
        <dbReference type="ARBA" id="ARBA00004123"/>
    </source>
</evidence>
<dbReference type="PROSITE" id="PS50112">
    <property type="entry name" value="PAS"/>
    <property type="match status" value="2"/>
</dbReference>
<dbReference type="Gene3D" id="3.30.450.20">
    <property type="entry name" value="PAS domain"/>
    <property type="match status" value="2"/>
</dbReference>
<evidence type="ECO:0000259" key="7">
    <source>
        <dbReference type="PROSITE" id="PS50112"/>
    </source>
</evidence>
<dbReference type="InterPro" id="IPR013654">
    <property type="entry name" value="PAS_2"/>
</dbReference>
<dbReference type="CDD" id="cd00130">
    <property type="entry name" value="PAS"/>
    <property type="match status" value="2"/>
</dbReference>